<dbReference type="PANTHER" id="PTHR33393:SF13">
    <property type="entry name" value="PGA BIOSYNTHESIS PROTEIN CAPA"/>
    <property type="match status" value="1"/>
</dbReference>
<feature type="transmembrane region" description="Helical" evidence="2">
    <location>
        <begin position="6"/>
        <end position="27"/>
    </location>
</feature>
<dbReference type="Proteomes" id="UP000461768">
    <property type="component" value="Unassembled WGS sequence"/>
</dbReference>
<evidence type="ECO:0000256" key="1">
    <source>
        <dbReference type="ARBA" id="ARBA00005662"/>
    </source>
</evidence>
<dbReference type="SUPFAM" id="SSF56300">
    <property type="entry name" value="Metallo-dependent phosphatases"/>
    <property type="match status" value="1"/>
</dbReference>
<protein>
    <submittedName>
        <fullName evidence="4">CapA family protein</fullName>
    </submittedName>
</protein>
<dbReference type="PROSITE" id="PS51257">
    <property type="entry name" value="PROKAR_LIPOPROTEIN"/>
    <property type="match status" value="1"/>
</dbReference>
<keyword evidence="2" id="KW-0812">Transmembrane</keyword>
<evidence type="ECO:0000256" key="2">
    <source>
        <dbReference type="SAM" id="Phobius"/>
    </source>
</evidence>
<keyword evidence="2" id="KW-0472">Membrane</keyword>
<gene>
    <name evidence="4" type="ORF">F7O84_08665</name>
</gene>
<evidence type="ECO:0000259" key="3">
    <source>
        <dbReference type="SMART" id="SM00854"/>
    </source>
</evidence>
<dbReference type="InterPro" id="IPR052169">
    <property type="entry name" value="CW_Biosynth-Accessory"/>
</dbReference>
<comment type="caution">
    <text evidence="4">The sequence shown here is derived from an EMBL/GenBank/DDBJ whole genome shotgun (WGS) entry which is preliminary data.</text>
</comment>
<reference evidence="4 5" key="2">
    <citation type="submission" date="2020-02" db="EMBL/GenBank/DDBJ databases">
        <title>Candidatus Galacturonibacter soehngenii shows hetero-acetogenic catabolism of galacturonic acid but lacks a canonical carbon monoxide dehydrogenase/acetyl-CoA synthase complex.</title>
        <authorList>
            <person name="Diender M."/>
            <person name="Stouten G.R."/>
            <person name="Petersen J.F."/>
            <person name="Nielsen P.H."/>
            <person name="Dueholm M.S."/>
            <person name="Pronk J.T."/>
            <person name="Van Loosdrecht M.C.M."/>
        </authorList>
    </citation>
    <scope>NUCLEOTIDE SEQUENCE [LARGE SCALE GENOMIC DNA]</scope>
    <source>
        <strain evidence="4">GalUA</strain>
    </source>
</reference>
<dbReference type="Gene3D" id="3.60.21.10">
    <property type="match status" value="1"/>
</dbReference>
<dbReference type="SMART" id="SM00854">
    <property type="entry name" value="PGA_cap"/>
    <property type="match status" value="1"/>
</dbReference>
<reference evidence="4 5" key="1">
    <citation type="submission" date="2019-09" db="EMBL/GenBank/DDBJ databases">
        <authorList>
            <person name="Valk L.C."/>
        </authorList>
    </citation>
    <scope>NUCLEOTIDE SEQUENCE [LARGE SCALE GENOMIC DNA]</scope>
    <source>
        <strain evidence="4">GalUA</strain>
    </source>
</reference>
<name>A0A7V7QJ91_9FIRM</name>
<dbReference type="InterPro" id="IPR019079">
    <property type="entry name" value="Capsule_synth_CapA"/>
</dbReference>
<keyword evidence="5" id="KW-1185">Reference proteome</keyword>
<dbReference type="AlphaFoldDB" id="A0A7V7QJ91"/>
<dbReference type="RefSeq" id="WP_151144198.1">
    <property type="nucleotide sequence ID" value="NZ_WAGX01000005.1"/>
</dbReference>
<dbReference type="CDD" id="cd07381">
    <property type="entry name" value="MPP_CapA"/>
    <property type="match status" value="1"/>
</dbReference>
<dbReference type="OrthoDB" id="9810906at2"/>
<feature type="domain" description="Capsule synthesis protein CapA" evidence="3">
    <location>
        <begin position="95"/>
        <end position="335"/>
    </location>
</feature>
<evidence type="ECO:0000313" key="4">
    <source>
        <dbReference type="EMBL" id="KAB1437663.1"/>
    </source>
</evidence>
<keyword evidence="2" id="KW-1133">Transmembrane helix</keyword>
<organism evidence="4 5">
    <name type="scientific">Candidatus Galacturonatibacter soehngenii</name>
    <dbReference type="NCBI Taxonomy" id="2307010"/>
    <lineage>
        <taxon>Bacteria</taxon>
        <taxon>Bacillati</taxon>
        <taxon>Bacillota</taxon>
        <taxon>Clostridia</taxon>
        <taxon>Lachnospirales</taxon>
        <taxon>Lachnospiraceae</taxon>
        <taxon>Candidatus Galacturonatibacter</taxon>
    </lineage>
</organism>
<dbReference type="EMBL" id="WAGX01000005">
    <property type="protein sequence ID" value="KAB1437663.1"/>
    <property type="molecule type" value="Genomic_DNA"/>
</dbReference>
<sequence>MKKILIHILEFSIGLLFIVLIIGCIKYRNNIWELIKQEREKPATNQITEEAVSIDTDTPIVDETANEVKDTQEEDLKAEEEVETPIEEEPEVKTKLVFTGDVLLTGYLLTQYDTKGIQGILAPDIVEEMNQADLTMVNEEFPFSNRGTAAEDKQFTFRIDPKRVNVLKDLGIDIVALANNHVLDYGQDALVDTFETLENAQIQYVGAGNNHEEAKQRREFELNGMNIGILAASRVIPVPNWAAGSSPGVFTTYDPTNLIAEIKSAKETCDVVIIYVHWGIERDEYPQDYQRELAKKYIDAGADIVIGAHPHVLQGIEYYNEKPIFYSLGNFIFGSQIPKTAYLKMEIDSEKNIALSLEACATDSSYVLNKASNQEEIYQYLTEISTNAVVDQEGNVKPKE</sequence>
<dbReference type="PANTHER" id="PTHR33393">
    <property type="entry name" value="POLYGLUTAMINE SYNTHESIS ACCESSORY PROTEIN RV0574C-RELATED"/>
    <property type="match status" value="1"/>
</dbReference>
<proteinExistence type="inferred from homology"/>
<dbReference type="InterPro" id="IPR029052">
    <property type="entry name" value="Metallo-depent_PP-like"/>
</dbReference>
<accession>A0A7V7QJ91</accession>
<comment type="similarity">
    <text evidence="1">Belongs to the CapA family.</text>
</comment>
<evidence type="ECO:0000313" key="5">
    <source>
        <dbReference type="Proteomes" id="UP000461768"/>
    </source>
</evidence>
<dbReference type="Pfam" id="PF09587">
    <property type="entry name" value="PGA_cap"/>
    <property type="match status" value="1"/>
</dbReference>